<dbReference type="EMBL" id="PVTR01000003">
    <property type="protein sequence ID" value="PRY89046.1"/>
    <property type="molecule type" value="Genomic_DNA"/>
</dbReference>
<dbReference type="RefSeq" id="WP_106132832.1">
    <property type="nucleotide sequence ID" value="NZ_PVTR01000003.1"/>
</dbReference>
<keyword evidence="1" id="KW-0472">Membrane</keyword>
<keyword evidence="1" id="KW-1133">Transmembrane helix</keyword>
<proteinExistence type="predicted"/>
<comment type="caution">
    <text evidence="2">The sequence shown here is derived from an EMBL/GenBank/DDBJ whole genome shotgun (WGS) entry which is preliminary data.</text>
</comment>
<dbReference type="OrthoDB" id="286752at2"/>
<evidence type="ECO:0000313" key="3">
    <source>
        <dbReference type="Proteomes" id="UP000238157"/>
    </source>
</evidence>
<accession>A0A2T0WQS2</accession>
<dbReference type="Proteomes" id="UP000238157">
    <property type="component" value="Unassembled WGS sequence"/>
</dbReference>
<organism evidence="2 3">
    <name type="scientific">Mongoliibacter ruber</name>
    <dbReference type="NCBI Taxonomy" id="1750599"/>
    <lineage>
        <taxon>Bacteria</taxon>
        <taxon>Pseudomonadati</taxon>
        <taxon>Bacteroidota</taxon>
        <taxon>Cytophagia</taxon>
        <taxon>Cytophagales</taxon>
        <taxon>Cyclobacteriaceae</taxon>
        <taxon>Mongoliibacter</taxon>
    </lineage>
</organism>
<feature type="transmembrane region" description="Helical" evidence="1">
    <location>
        <begin position="90"/>
        <end position="113"/>
    </location>
</feature>
<keyword evidence="3" id="KW-1185">Reference proteome</keyword>
<sequence>MNIYGVALLALAYLLGQWIGEILGLLIGIDANVGGVGFAMIILMLLKNWFVKNSLLTYEMESGMDFWNKLYIPVVIAMAASLNVKSAVSAGTLAIAAGSIPVVVCFFIFPMIIKNFSPKIDGNTAQFD</sequence>
<evidence type="ECO:0000256" key="1">
    <source>
        <dbReference type="SAM" id="Phobius"/>
    </source>
</evidence>
<dbReference type="GO" id="GO:0016020">
    <property type="term" value="C:membrane"/>
    <property type="evidence" value="ECO:0007669"/>
    <property type="project" value="InterPro"/>
</dbReference>
<dbReference type="NCBIfam" id="TIGR00807">
    <property type="entry name" value="malonate_madL"/>
    <property type="match status" value="1"/>
</dbReference>
<reference evidence="2 3" key="1">
    <citation type="submission" date="2018-03" db="EMBL/GenBank/DDBJ databases">
        <title>Genomic Encyclopedia of Archaeal and Bacterial Type Strains, Phase II (KMG-II): from individual species to whole genera.</title>
        <authorList>
            <person name="Goeker M."/>
        </authorList>
    </citation>
    <scope>NUCLEOTIDE SEQUENCE [LARGE SCALE GENOMIC DNA]</scope>
    <source>
        <strain evidence="2 3">DSM 27929</strain>
    </source>
</reference>
<name>A0A2T0WQS2_9BACT</name>
<gene>
    <name evidence="2" type="ORF">CLW00_103166</name>
</gene>
<feature type="transmembrane region" description="Helical" evidence="1">
    <location>
        <begin position="26"/>
        <end position="46"/>
    </location>
</feature>
<protein>
    <submittedName>
        <fullName evidence="2">Malonate transporter MadL subunit</fullName>
    </submittedName>
</protein>
<dbReference type="InterPro" id="IPR004690">
    <property type="entry name" value="Maln_transptMadL"/>
</dbReference>
<feature type="transmembrane region" description="Helical" evidence="1">
    <location>
        <begin position="66"/>
        <end position="84"/>
    </location>
</feature>
<dbReference type="AlphaFoldDB" id="A0A2T0WQS2"/>
<keyword evidence="1" id="KW-0812">Transmembrane</keyword>
<evidence type="ECO:0000313" key="2">
    <source>
        <dbReference type="EMBL" id="PRY89046.1"/>
    </source>
</evidence>
<dbReference type="Pfam" id="PF03817">
    <property type="entry name" value="MadL"/>
    <property type="match status" value="1"/>
</dbReference>